<evidence type="ECO:0000256" key="1">
    <source>
        <dbReference type="SAM" id="MobiDB-lite"/>
    </source>
</evidence>
<evidence type="ECO:0000313" key="3">
    <source>
        <dbReference type="Proteomes" id="UP000824469"/>
    </source>
</evidence>
<proteinExistence type="predicted"/>
<evidence type="ECO:0000313" key="2">
    <source>
        <dbReference type="EMBL" id="KAH9319569.1"/>
    </source>
</evidence>
<feature type="region of interest" description="Disordered" evidence="1">
    <location>
        <begin position="1"/>
        <end position="20"/>
    </location>
</feature>
<comment type="caution">
    <text evidence="2">The sequence shown here is derived from an EMBL/GenBank/DDBJ whole genome shotgun (WGS) entry which is preliminary data.</text>
</comment>
<dbReference type="EMBL" id="JAHRHJ020000004">
    <property type="protein sequence ID" value="KAH9319569.1"/>
    <property type="molecule type" value="Genomic_DNA"/>
</dbReference>
<gene>
    <name evidence="2" type="ORF">KI387_021338</name>
</gene>
<keyword evidence="3" id="KW-1185">Reference proteome</keyword>
<dbReference type="Proteomes" id="UP000824469">
    <property type="component" value="Unassembled WGS sequence"/>
</dbReference>
<sequence>MKPFVADEAEPKRSQPNRPAANVIDIPDKELDKILEMKTDGWGNRRVRKFFVTWVGCYSATWEREQALWRYKDK</sequence>
<dbReference type="AlphaFoldDB" id="A0AA38G9P6"/>
<name>A0AA38G9P6_TAXCH</name>
<organism evidence="2 3">
    <name type="scientific">Taxus chinensis</name>
    <name type="common">Chinese yew</name>
    <name type="synonym">Taxus wallichiana var. chinensis</name>
    <dbReference type="NCBI Taxonomy" id="29808"/>
    <lineage>
        <taxon>Eukaryota</taxon>
        <taxon>Viridiplantae</taxon>
        <taxon>Streptophyta</taxon>
        <taxon>Embryophyta</taxon>
        <taxon>Tracheophyta</taxon>
        <taxon>Spermatophyta</taxon>
        <taxon>Pinopsida</taxon>
        <taxon>Pinidae</taxon>
        <taxon>Conifers II</taxon>
        <taxon>Cupressales</taxon>
        <taxon>Taxaceae</taxon>
        <taxon>Taxus</taxon>
    </lineage>
</organism>
<reference evidence="2 3" key="1">
    <citation type="journal article" date="2021" name="Nat. Plants">
        <title>The Taxus genome provides insights into paclitaxel biosynthesis.</title>
        <authorList>
            <person name="Xiong X."/>
            <person name="Gou J."/>
            <person name="Liao Q."/>
            <person name="Li Y."/>
            <person name="Zhou Q."/>
            <person name="Bi G."/>
            <person name="Li C."/>
            <person name="Du R."/>
            <person name="Wang X."/>
            <person name="Sun T."/>
            <person name="Guo L."/>
            <person name="Liang H."/>
            <person name="Lu P."/>
            <person name="Wu Y."/>
            <person name="Zhang Z."/>
            <person name="Ro D.K."/>
            <person name="Shang Y."/>
            <person name="Huang S."/>
            <person name="Yan J."/>
        </authorList>
    </citation>
    <scope>NUCLEOTIDE SEQUENCE [LARGE SCALE GENOMIC DNA]</scope>
    <source>
        <strain evidence="2">Ta-2019</strain>
    </source>
</reference>
<feature type="non-terminal residue" evidence="2">
    <location>
        <position position="74"/>
    </location>
</feature>
<protein>
    <recommendedName>
        <fullName evidence="4">Chromo domain-containing protein</fullName>
    </recommendedName>
</protein>
<accession>A0AA38G9P6</accession>
<evidence type="ECO:0008006" key="4">
    <source>
        <dbReference type="Google" id="ProtNLM"/>
    </source>
</evidence>